<proteinExistence type="predicted"/>
<feature type="transmembrane region" description="Helical" evidence="1">
    <location>
        <begin position="41"/>
        <end position="64"/>
    </location>
</feature>
<keyword evidence="1" id="KW-1133">Transmembrane helix</keyword>
<sequence length="254" mass="28200">SVLHPFKSSIMSSSYFNKDSEDILHLVESAPSTQPKKGRKFGWTAAITVILLFFISFGLATFIYNGMKTATTTVVITVQPGAMIHSMSQTNGWIMKGVDTKFILMKLQGTFGFTYHNATVESYKLSIFNDDGVRVGSDARNISTLEDSAIGIADIYNQVMNETTGQYFTHFFVRSIVTIEEGQAGYANCKATPFTGDFKQTPTLSLRFVFSIVFRTDEVNFLGHETIGHAEYTMVHTPACGCYLDVTACLLHHF</sequence>
<dbReference type="EMBL" id="BTSY01000006">
    <property type="protein sequence ID" value="GMT34426.1"/>
    <property type="molecule type" value="Genomic_DNA"/>
</dbReference>
<keyword evidence="1" id="KW-0472">Membrane</keyword>
<evidence type="ECO:0008006" key="4">
    <source>
        <dbReference type="Google" id="ProtNLM"/>
    </source>
</evidence>
<keyword evidence="1" id="KW-0812">Transmembrane</keyword>
<evidence type="ECO:0000313" key="3">
    <source>
        <dbReference type="Proteomes" id="UP001432322"/>
    </source>
</evidence>
<name>A0AAV5WQ58_9BILA</name>
<reference evidence="2" key="1">
    <citation type="submission" date="2023-10" db="EMBL/GenBank/DDBJ databases">
        <title>Genome assembly of Pristionchus species.</title>
        <authorList>
            <person name="Yoshida K."/>
            <person name="Sommer R.J."/>
        </authorList>
    </citation>
    <scope>NUCLEOTIDE SEQUENCE</scope>
    <source>
        <strain evidence="2">RS5133</strain>
    </source>
</reference>
<comment type="caution">
    <text evidence="2">The sequence shown here is derived from an EMBL/GenBank/DDBJ whole genome shotgun (WGS) entry which is preliminary data.</text>
</comment>
<evidence type="ECO:0000256" key="1">
    <source>
        <dbReference type="SAM" id="Phobius"/>
    </source>
</evidence>
<keyword evidence="3" id="KW-1185">Reference proteome</keyword>
<organism evidence="2 3">
    <name type="scientific">Pristionchus fissidentatus</name>
    <dbReference type="NCBI Taxonomy" id="1538716"/>
    <lineage>
        <taxon>Eukaryota</taxon>
        <taxon>Metazoa</taxon>
        <taxon>Ecdysozoa</taxon>
        <taxon>Nematoda</taxon>
        <taxon>Chromadorea</taxon>
        <taxon>Rhabditida</taxon>
        <taxon>Rhabditina</taxon>
        <taxon>Diplogasteromorpha</taxon>
        <taxon>Diplogasteroidea</taxon>
        <taxon>Neodiplogasteridae</taxon>
        <taxon>Pristionchus</taxon>
    </lineage>
</organism>
<accession>A0AAV5WQ58</accession>
<gene>
    <name evidence="2" type="ORF">PFISCL1PPCAC_25723</name>
</gene>
<protein>
    <recommendedName>
        <fullName evidence="4">Transmembrane protein</fullName>
    </recommendedName>
</protein>
<dbReference type="Proteomes" id="UP001432322">
    <property type="component" value="Unassembled WGS sequence"/>
</dbReference>
<feature type="non-terminal residue" evidence="2">
    <location>
        <position position="1"/>
    </location>
</feature>
<dbReference type="AlphaFoldDB" id="A0AAV5WQ58"/>
<evidence type="ECO:0000313" key="2">
    <source>
        <dbReference type="EMBL" id="GMT34426.1"/>
    </source>
</evidence>